<dbReference type="AlphaFoldDB" id="A0A328DF92"/>
<dbReference type="Pfam" id="PF14111">
    <property type="entry name" value="DUF4283"/>
    <property type="match status" value="1"/>
</dbReference>
<sequence length="256" mass="29507">MAKKKGRPKKNVEPNTAIAIDFSGSSMNTPKGGDSSSKVGKETPASHRSHAQQDPDLKKMEEQATENQRKTYADVLRPDEVQTDLSFYQFEEINGQKVARLTEDDEINVEGLWDQAVICYILGANPPLEVVKGFITRIWKEYVVEDVSFHKEGQYIVQFQKAEERDEVIKRKYYYFDNKPMLVQRWKPGMNLNILELNDIPIWTDEEKALEKSDGEPEFQIVTGKKVARKITIDELRMEGGSWKDAPYEGHYPFLE</sequence>
<feature type="compositionally biased region" description="Basic and acidic residues" evidence="1">
    <location>
        <begin position="39"/>
        <end position="75"/>
    </location>
</feature>
<evidence type="ECO:0000313" key="3">
    <source>
        <dbReference type="EMBL" id="RAL42573.1"/>
    </source>
</evidence>
<feature type="compositionally biased region" description="Polar residues" evidence="1">
    <location>
        <begin position="23"/>
        <end position="38"/>
    </location>
</feature>
<accession>A0A328DF92</accession>
<keyword evidence="4" id="KW-1185">Reference proteome</keyword>
<dbReference type="PANTHER" id="PTHR33233">
    <property type="entry name" value="ENDONUCLEASE/EXONUCLEASE/PHOSPHATASE"/>
    <property type="match status" value="1"/>
</dbReference>
<dbReference type="Proteomes" id="UP000249390">
    <property type="component" value="Unassembled WGS sequence"/>
</dbReference>
<organism evidence="3 4">
    <name type="scientific">Cuscuta australis</name>
    <dbReference type="NCBI Taxonomy" id="267555"/>
    <lineage>
        <taxon>Eukaryota</taxon>
        <taxon>Viridiplantae</taxon>
        <taxon>Streptophyta</taxon>
        <taxon>Embryophyta</taxon>
        <taxon>Tracheophyta</taxon>
        <taxon>Spermatophyta</taxon>
        <taxon>Magnoliopsida</taxon>
        <taxon>eudicotyledons</taxon>
        <taxon>Gunneridae</taxon>
        <taxon>Pentapetalae</taxon>
        <taxon>asterids</taxon>
        <taxon>lamiids</taxon>
        <taxon>Solanales</taxon>
        <taxon>Convolvulaceae</taxon>
        <taxon>Cuscuteae</taxon>
        <taxon>Cuscuta</taxon>
        <taxon>Cuscuta subgen. Grammica</taxon>
        <taxon>Cuscuta sect. Cleistogrammica</taxon>
    </lineage>
</organism>
<gene>
    <name evidence="3" type="ORF">DM860_011191</name>
</gene>
<evidence type="ECO:0000313" key="4">
    <source>
        <dbReference type="Proteomes" id="UP000249390"/>
    </source>
</evidence>
<dbReference type="InterPro" id="IPR025558">
    <property type="entry name" value="DUF4283"/>
</dbReference>
<protein>
    <recommendedName>
        <fullName evidence="2">DUF4283 domain-containing protein</fullName>
    </recommendedName>
</protein>
<reference evidence="3 4" key="1">
    <citation type="submission" date="2018-06" db="EMBL/GenBank/DDBJ databases">
        <title>The Genome of Cuscuta australis (Dodder) Provides Insight into the Evolution of Plant Parasitism.</title>
        <authorList>
            <person name="Liu H."/>
        </authorList>
    </citation>
    <scope>NUCLEOTIDE SEQUENCE [LARGE SCALE GENOMIC DNA]</scope>
    <source>
        <strain evidence="4">cv. Yunnan</strain>
        <tissue evidence="3">Vines</tissue>
    </source>
</reference>
<feature type="domain" description="DUF4283" evidence="2">
    <location>
        <begin position="111"/>
        <end position="192"/>
    </location>
</feature>
<proteinExistence type="predicted"/>
<dbReference type="PANTHER" id="PTHR33233:SF17">
    <property type="entry name" value="DUF4283 DOMAIN-CONTAINING PROTEIN"/>
    <property type="match status" value="1"/>
</dbReference>
<evidence type="ECO:0000256" key="1">
    <source>
        <dbReference type="SAM" id="MobiDB-lite"/>
    </source>
</evidence>
<feature type="region of interest" description="Disordered" evidence="1">
    <location>
        <begin position="1"/>
        <end position="75"/>
    </location>
</feature>
<name>A0A328DF92_9ASTE</name>
<comment type="caution">
    <text evidence="3">The sequence shown here is derived from an EMBL/GenBank/DDBJ whole genome shotgun (WGS) entry which is preliminary data.</text>
</comment>
<evidence type="ECO:0000259" key="2">
    <source>
        <dbReference type="Pfam" id="PF14111"/>
    </source>
</evidence>
<dbReference type="EMBL" id="NQVE01000169">
    <property type="protein sequence ID" value="RAL42573.1"/>
    <property type="molecule type" value="Genomic_DNA"/>
</dbReference>